<dbReference type="AlphaFoldDB" id="A0AAE9ZWL1"/>
<gene>
    <name evidence="1" type="ORF">PXH66_18960</name>
</gene>
<dbReference type="KEGG" id="slom:PXH66_18960"/>
<evidence type="ECO:0000313" key="2">
    <source>
        <dbReference type="Proteomes" id="UP001218638"/>
    </source>
</evidence>
<accession>A0AAE9ZWL1</accession>
<proteinExistence type="predicted"/>
<reference evidence="1" key="1">
    <citation type="submission" date="2023-03" db="EMBL/GenBank/DDBJ databases">
        <title>Lomoglobus Profundus gen. nov., sp. nov., a novel member of the phylum Verrucomicrobia, isolated from deep-marine sediment of South China Sea.</title>
        <authorList>
            <person name="Ahmad T."/>
            <person name="Ishaq S.E."/>
            <person name="Wang F."/>
        </authorList>
    </citation>
    <scope>NUCLEOTIDE SEQUENCE</scope>
    <source>
        <strain evidence="1">LMO-M01</strain>
    </source>
</reference>
<name>A0AAE9ZWL1_9BACT</name>
<organism evidence="1 2">
    <name type="scientific">Synoicihabitans lomoniglobus</name>
    <dbReference type="NCBI Taxonomy" id="2909285"/>
    <lineage>
        <taxon>Bacteria</taxon>
        <taxon>Pseudomonadati</taxon>
        <taxon>Verrucomicrobiota</taxon>
        <taxon>Opitutia</taxon>
        <taxon>Opitutales</taxon>
        <taxon>Opitutaceae</taxon>
        <taxon>Synoicihabitans</taxon>
    </lineage>
</organism>
<protein>
    <submittedName>
        <fullName evidence="1">Uncharacterized protein</fullName>
    </submittedName>
</protein>
<keyword evidence="2" id="KW-1185">Reference proteome</keyword>
<evidence type="ECO:0000313" key="1">
    <source>
        <dbReference type="EMBL" id="WED64424.1"/>
    </source>
</evidence>
<dbReference type="Proteomes" id="UP001218638">
    <property type="component" value="Chromosome"/>
</dbReference>
<dbReference type="EMBL" id="CP119075">
    <property type="protein sequence ID" value="WED64424.1"/>
    <property type="molecule type" value="Genomic_DNA"/>
</dbReference>
<sequence length="411" mass="46390">MAWRIDEAVVRGEIDNRERGRVRGRIWLVGRDEPIELDLRGNAWRDVAGRELHFVNRNPQLRDLGDLPATQSGTVGDITASRKVKVPDVPMDELRELIRAKKSWTWHWGNALYLEWFSETHGRLVIESADYDLIAVGEATWEMSEAEEAAQREANSRAVTAFFDELNAAFDADEIAAVEETRSEWTDDEPPMTEEEAEIWQARQDLLIDRVNARLKREGGSADFEEILAEEQARLRDELGEPEPMADDSWLDEQFEDSFDPEASDERDLASARAQLEDNHPLVQRAKDLFVTLHFLSLSEGWLDEATMEEHPVKALIIAAMSIGPKLAGALNGEAWPPALDRCGLKIVRLKRARGYVDDALGATECCQQDNLIPPEHLGPVVVELIDLAHEIDRYIGELRERLGGGEATEP</sequence>
<dbReference type="RefSeq" id="WP_330930943.1">
    <property type="nucleotide sequence ID" value="NZ_CP119075.1"/>
</dbReference>